<dbReference type="STRING" id="1774969.AUC69_01080"/>
<dbReference type="OrthoDB" id="7933542at2"/>
<evidence type="ECO:0000313" key="2">
    <source>
        <dbReference type="Proteomes" id="UP000094472"/>
    </source>
</evidence>
<organism evidence="1 2">
    <name type="scientific">Methyloceanibacter superfactus</name>
    <dbReference type="NCBI Taxonomy" id="1774969"/>
    <lineage>
        <taxon>Bacteria</taxon>
        <taxon>Pseudomonadati</taxon>
        <taxon>Pseudomonadota</taxon>
        <taxon>Alphaproteobacteria</taxon>
        <taxon>Hyphomicrobiales</taxon>
        <taxon>Hyphomicrobiaceae</taxon>
        <taxon>Methyloceanibacter</taxon>
    </lineage>
</organism>
<protein>
    <submittedName>
        <fullName evidence="1">Uncharacterized protein</fullName>
    </submittedName>
</protein>
<comment type="caution">
    <text evidence="1">The sequence shown here is derived from an EMBL/GenBank/DDBJ whole genome shotgun (WGS) entry which is preliminary data.</text>
</comment>
<accession>A0A1E3W3X1</accession>
<evidence type="ECO:0000313" key="1">
    <source>
        <dbReference type="EMBL" id="ODS00481.1"/>
    </source>
</evidence>
<gene>
    <name evidence="1" type="ORF">AUC69_01080</name>
</gene>
<dbReference type="AlphaFoldDB" id="A0A1E3W3X1"/>
<name>A0A1E3W3X1_9HYPH</name>
<proteinExistence type="predicted"/>
<reference evidence="1 2" key="1">
    <citation type="journal article" date="2016" name="Environ. Microbiol.">
        <title>New Methyloceanibacter diversity from North Sea sediments includes methanotroph containing solely the soluble methane monooxygenase.</title>
        <authorList>
            <person name="Vekeman B."/>
            <person name="Kerckhof F.M."/>
            <person name="Cremers G."/>
            <person name="de Vos P."/>
            <person name="Vandamme P."/>
            <person name="Boon N."/>
            <person name="Op den Camp H.J."/>
            <person name="Heylen K."/>
        </authorList>
    </citation>
    <scope>NUCLEOTIDE SEQUENCE [LARGE SCALE GENOMIC DNA]</scope>
    <source>
        <strain evidence="1 2">R-67175</strain>
    </source>
</reference>
<sequence length="82" mass="8846">MAKKQQARPSGFVLFDVFYEDGTQTSNRKVPATELGGLDGDEPARTFVEDQDRKIGEMSGSPRAAIKTITRSGKAKAKAKAS</sequence>
<keyword evidence="2" id="KW-1185">Reference proteome</keyword>
<dbReference type="Proteomes" id="UP000094472">
    <property type="component" value="Unassembled WGS sequence"/>
</dbReference>
<dbReference type="RefSeq" id="WP_069441053.1">
    <property type="nucleotide sequence ID" value="NZ_LPWF01000013.1"/>
</dbReference>
<dbReference type="EMBL" id="LPWF01000013">
    <property type="protein sequence ID" value="ODS00481.1"/>
    <property type="molecule type" value="Genomic_DNA"/>
</dbReference>